<organism evidence="2 3">
    <name type="scientific">Dipteronia sinensis</name>
    <dbReference type="NCBI Taxonomy" id="43782"/>
    <lineage>
        <taxon>Eukaryota</taxon>
        <taxon>Viridiplantae</taxon>
        <taxon>Streptophyta</taxon>
        <taxon>Embryophyta</taxon>
        <taxon>Tracheophyta</taxon>
        <taxon>Spermatophyta</taxon>
        <taxon>Magnoliopsida</taxon>
        <taxon>eudicotyledons</taxon>
        <taxon>Gunneridae</taxon>
        <taxon>Pentapetalae</taxon>
        <taxon>rosids</taxon>
        <taxon>malvids</taxon>
        <taxon>Sapindales</taxon>
        <taxon>Sapindaceae</taxon>
        <taxon>Hippocastanoideae</taxon>
        <taxon>Acereae</taxon>
        <taxon>Dipteronia</taxon>
    </lineage>
</organism>
<sequence>MEEEDEKSKKVEEEPSMRDPDASKDVSVVQDRVETPKKENIDVIGASEAEIGSNDVPLEGVDSAIRVENEDHFEHVSLKDQDIGRFLSGGLEEAAHNLSGAHEDE</sequence>
<accession>A0AAD9ZXQ0</accession>
<dbReference type="AlphaFoldDB" id="A0AAD9ZXQ0"/>
<gene>
    <name evidence="2" type="ORF">Dsin_026275</name>
</gene>
<evidence type="ECO:0000313" key="3">
    <source>
        <dbReference type="Proteomes" id="UP001281410"/>
    </source>
</evidence>
<feature type="compositionally biased region" description="Basic and acidic residues" evidence="1">
    <location>
        <begin position="1"/>
        <end position="24"/>
    </location>
</feature>
<dbReference type="EMBL" id="JANJYJ010000008">
    <property type="protein sequence ID" value="KAK3194965.1"/>
    <property type="molecule type" value="Genomic_DNA"/>
</dbReference>
<dbReference type="Proteomes" id="UP001281410">
    <property type="component" value="Unassembled WGS sequence"/>
</dbReference>
<comment type="caution">
    <text evidence="2">The sequence shown here is derived from an EMBL/GenBank/DDBJ whole genome shotgun (WGS) entry which is preliminary data.</text>
</comment>
<proteinExistence type="predicted"/>
<evidence type="ECO:0000313" key="2">
    <source>
        <dbReference type="EMBL" id="KAK3194965.1"/>
    </source>
</evidence>
<protein>
    <submittedName>
        <fullName evidence="2">Uncharacterized protein</fullName>
    </submittedName>
</protein>
<feature type="region of interest" description="Disordered" evidence="1">
    <location>
        <begin position="1"/>
        <end position="34"/>
    </location>
</feature>
<reference evidence="2" key="1">
    <citation type="journal article" date="2023" name="Plant J.">
        <title>Genome sequences and population genomics provide insights into the demographic history, inbreeding, and mutation load of two 'living fossil' tree species of Dipteronia.</title>
        <authorList>
            <person name="Feng Y."/>
            <person name="Comes H.P."/>
            <person name="Chen J."/>
            <person name="Zhu S."/>
            <person name="Lu R."/>
            <person name="Zhang X."/>
            <person name="Li P."/>
            <person name="Qiu J."/>
            <person name="Olsen K.M."/>
            <person name="Qiu Y."/>
        </authorList>
    </citation>
    <scope>NUCLEOTIDE SEQUENCE</scope>
    <source>
        <strain evidence="2">NBL</strain>
    </source>
</reference>
<keyword evidence="3" id="KW-1185">Reference proteome</keyword>
<evidence type="ECO:0000256" key="1">
    <source>
        <dbReference type="SAM" id="MobiDB-lite"/>
    </source>
</evidence>
<name>A0AAD9ZXQ0_9ROSI</name>